<sequence>MVGMVTTIHGCGMLVLAMVTMVGNVLGDTGIIIGVGIAIGLMVMATTLLGTTITVMLTATVITIGVGIIITTETPIDMLTATLEEDHYFIIIT</sequence>
<keyword evidence="3" id="KW-1185">Reference proteome</keyword>
<proteinExistence type="predicted"/>
<dbReference type="Proteomes" id="UP001501682">
    <property type="component" value="Unassembled WGS sequence"/>
</dbReference>
<evidence type="ECO:0000313" key="2">
    <source>
        <dbReference type="EMBL" id="GAA4246750.1"/>
    </source>
</evidence>
<feature type="transmembrane region" description="Helical" evidence="1">
    <location>
        <begin position="48"/>
        <end position="70"/>
    </location>
</feature>
<organism evidence="2 3">
    <name type="scientific">Winogradskyella damuponensis</name>
    <dbReference type="NCBI Taxonomy" id="943939"/>
    <lineage>
        <taxon>Bacteria</taxon>
        <taxon>Pseudomonadati</taxon>
        <taxon>Bacteroidota</taxon>
        <taxon>Flavobacteriia</taxon>
        <taxon>Flavobacteriales</taxon>
        <taxon>Flavobacteriaceae</taxon>
        <taxon>Winogradskyella</taxon>
    </lineage>
</organism>
<feature type="transmembrane region" description="Helical" evidence="1">
    <location>
        <begin position="12"/>
        <end position="42"/>
    </location>
</feature>
<name>A0ABP8D4I5_9FLAO</name>
<gene>
    <name evidence="2" type="ORF">GCM10022292_33920</name>
</gene>
<dbReference type="EMBL" id="BAABCB010000050">
    <property type="protein sequence ID" value="GAA4246750.1"/>
    <property type="molecule type" value="Genomic_DNA"/>
</dbReference>
<evidence type="ECO:0000256" key="1">
    <source>
        <dbReference type="SAM" id="Phobius"/>
    </source>
</evidence>
<keyword evidence="1" id="KW-0812">Transmembrane</keyword>
<keyword evidence="1" id="KW-0472">Membrane</keyword>
<comment type="caution">
    <text evidence="2">The sequence shown here is derived from an EMBL/GenBank/DDBJ whole genome shotgun (WGS) entry which is preliminary data.</text>
</comment>
<reference evidence="3" key="1">
    <citation type="journal article" date="2019" name="Int. J. Syst. Evol. Microbiol.">
        <title>The Global Catalogue of Microorganisms (GCM) 10K type strain sequencing project: providing services to taxonomists for standard genome sequencing and annotation.</title>
        <authorList>
            <consortium name="The Broad Institute Genomics Platform"/>
            <consortium name="The Broad Institute Genome Sequencing Center for Infectious Disease"/>
            <person name="Wu L."/>
            <person name="Ma J."/>
        </authorList>
    </citation>
    <scope>NUCLEOTIDE SEQUENCE [LARGE SCALE GENOMIC DNA]</scope>
    <source>
        <strain evidence="3">JCM 17633</strain>
    </source>
</reference>
<accession>A0ABP8D4I5</accession>
<protein>
    <submittedName>
        <fullName evidence="2">Uncharacterized protein</fullName>
    </submittedName>
</protein>
<keyword evidence="1" id="KW-1133">Transmembrane helix</keyword>
<evidence type="ECO:0000313" key="3">
    <source>
        <dbReference type="Proteomes" id="UP001501682"/>
    </source>
</evidence>